<keyword evidence="7 11" id="KW-0328">Glycosyltransferase</keyword>
<dbReference type="GO" id="GO:0008939">
    <property type="term" value="F:nicotinate-nucleotide-dimethylbenzimidazole phosphoribosyltransferase activity"/>
    <property type="evidence" value="ECO:0007669"/>
    <property type="project" value="UniProtKB-UniRule"/>
</dbReference>
<protein>
    <recommendedName>
        <fullName evidence="5 11">Nicotinate-nucleotide--dimethylbenzimidazole phosphoribosyltransferase</fullName>
        <shortName evidence="11">NN:DBI PRT</shortName>
        <ecNumber evidence="4 11">2.4.2.21</ecNumber>
    </recommendedName>
    <alternativeName>
        <fullName evidence="9 11">N(1)-alpha-phosphoribosyltransferase</fullName>
    </alternativeName>
</protein>
<keyword evidence="15" id="KW-1185">Reference proteome</keyword>
<dbReference type="PANTHER" id="PTHR43463">
    <property type="entry name" value="NICOTINATE-NUCLEOTIDE--DIMETHYLBENZIMIDAZOLE PHOSPHORIBOSYLTRANSFERASE"/>
    <property type="match status" value="1"/>
</dbReference>
<evidence type="ECO:0000313" key="15">
    <source>
        <dbReference type="Proteomes" id="UP000677234"/>
    </source>
</evidence>
<dbReference type="SUPFAM" id="SSF52733">
    <property type="entry name" value="Nicotinate mononucleotide:5,6-dimethylbenzimidazole phosphoribosyltransferase (CobT)"/>
    <property type="match status" value="1"/>
</dbReference>
<dbReference type="GO" id="GO:0009236">
    <property type="term" value="P:cobalamin biosynthetic process"/>
    <property type="evidence" value="ECO:0007669"/>
    <property type="project" value="UniProtKB-UniRule"/>
</dbReference>
<dbReference type="InterPro" id="IPR023195">
    <property type="entry name" value="Nict_dMeBzImd_PRibTrfase_N"/>
</dbReference>
<dbReference type="AlphaFoldDB" id="A0A7T5EJ75"/>
<evidence type="ECO:0000256" key="5">
    <source>
        <dbReference type="ARBA" id="ARBA00015486"/>
    </source>
</evidence>
<evidence type="ECO:0000313" key="12">
    <source>
        <dbReference type="EMBL" id="QQE73627.1"/>
    </source>
</evidence>
<evidence type="ECO:0000256" key="10">
    <source>
        <dbReference type="ARBA" id="ARBA00047340"/>
    </source>
</evidence>
<evidence type="ECO:0000256" key="11">
    <source>
        <dbReference type="HAMAP-Rule" id="MF_00230"/>
    </source>
</evidence>
<dbReference type="NCBIfam" id="TIGR03160">
    <property type="entry name" value="cobT_DBIPRT"/>
    <property type="match status" value="1"/>
</dbReference>
<keyword evidence="8 11" id="KW-0808">Transferase</keyword>
<dbReference type="KEGG" id="bcop:JD108_17295"/>
<proteinExistence type="inferred from homology"/>
<dbReference type="FunFam" id="3.40.50.10210:FF:000001">
    <property type="entry name" value="Nicotinate-nucleotide--dimethylbenzimidazole phosphoribosyltransferase"/>
    <property type="match status" value="1"/>
</dbReference>
<evidence type="ECO:0000256" key="7">
    <source>
        <dbReference type="ARBA" id="ARBA00022676"/>
    </source>
</evidence>
<comment type="catalytic activity">
    <reaction evidence="10 11">
        <text>5,6-dimethylbenzimidazole + nicotinate beta-D-ribonucleotide = alpha-ribazole 5'-phosphate + nicotinate + H(+)</text>
        <dbReference type="Rhea" id="RHEA:11196"/>
        <dbReference type="ChEBI" id="CHEBI:15378"/>
        <dbReference type="ChEBI" id="CHEBI:15890"/>
        <dbReference type="ChEBI" id="CHEBI:32544"/>
        <dbReference type="ChEBI" id="CHEBI:57502"/>
        <dbReference type="ChEBI" id="CHEBI:57918"/>
        <dbReference type="EC" id="2.4.2.21"/>
    </reaction>
</comment>
<dbReference type="Proteomes" id="UP000677234">
    <property type="component" value="Chromosome"/>
</dbReference>
<evidence type="ECO:0000313" key="13">
    <source>
        <dbReference type="EMBL" id="QUO40709.1"/>
    </source>
</evidence>
<dbReference type="Pfam" id="PF02277">
    <property type="entry name" value="DBI_PRT"/>
    <property type="match status" value="1"/>
</dbReference>
<dbReference type="RefSeq" id="WP_198827234.1">
    <property type="nucleotide sequence ID" value="NZ_CP066308.1"/>
</dbReference>
<evidence type="ECO:0000313" key="14">
    <source>
        <dbReference type="Proteomes" id="UP000595847"/>
    </source>
</evidence>
<dbReference type="InterPro" id="IPR017846">
    <property type="entry name" value="Nict_dMeBzImd_PRibTrfase_bact"/>
</dbReference>
<dbReference type="Gene3D" id="3.40.50.10210">
    <property type="match status" value="1"/>
</dbReference>
<reference evidence="13" key="2">
    <citation type="submission" date="2021-04" db="EMBL/GenBank/DDBJ databases">
        <title>Brevibacillus composti FJAT-54423, complete genome.</title>
        <authorList>
            <person name="Tang R."/>
        </authorList>
    </citation>
    <scope>NUCLEOTIDE SEQUENCE</scope>
    <source>
        <strain evidence="13">FJAT-54424</strain>
    </source>
</reference>
<evidence type="ECO:0000256" key="6">
    <source>
        <dbReference type="ARBA" id="ARBA00022573"/>
    </source>
</evidence>
<gene>
    <name evidence="11 12" type="primary">cobT</name>
    <name evidence="12" type="ORF">JD108_17295</name>
    <name evidence="13" type="ORF">KDJ56_17240</name>
</gene>
<organism evidence="12 14">
    <name type="scientific">Brevibacillus composti</name>
    <dbReference type="NCBI Taxonomy" id="2796470"/>
    <lineage>
        <taxon>Bacteria</taxon>
        <taxon>Bacillati</taxon>
        <taxon>Bacillota</taxon>
        <taxon>Bacilli</taxon>
        <taxon>Bacillales</taxon>
        <taxon>Paenibacillaceae</taxon>
        <taxon>Brevibacillus</taxon>
    </lineage>
</organism>
<reference evidence="12 14" key="1">
    <citation type="submission" date="2020-12" db="EMBL/GenBank/DDBJ databases">
        <title>strain FJAT-54423T represents a novel species of the genus Brevibacillus.</title>
        <authorList>
            <person name="Tang R."/>
        </authorList>
    </citation>
    <scope>NUCLEOTIDE SEQUENCE [LARGE SCALE GENOMIC DNA]</scope>
    <source>
        <strain evidence="12 14">FJAT-54423</strain>
    </source>
</reference>
<dbReference type="EMBL" id="CP073708">
    <property type="protein sequence ID" value="QUO40709.1"/>
    <property type="molecule type" value="Genomic_DNA"/>
</dbReference>
<comment type="function">
    <text evidence="1 11">Catalyzes the synthesis of alpha-ribazole-5'-phosphate from nicotinate mononucleotide (NAMN) and 5,6-dimethylbenzimidazole (DMB).</text>
</comment>
<evidence type="ECO:0000256" key="8">
    <source>
        <dbReference type="ARBA" id="ARBA00022679"/>
    </source>
</evidence>
<dbReference type="PANTHER" id="PTHR43463:SF1">
    <property type="entry name" value="NICOTINATE-NUCLEOTIDE--DIMETHYLBENZIMIDAZOLE PHOSPHORIBOSYLTRANSFERASE"/>
    <property type="match status" value="1"/>
</dbReference>
<dbReference type="Gene3D" id="1.10.1610.10">
    <property type="match status" value="1"/>
</dbReference>
<accession>A0A7T5EJ75</accession>
<feature type="active site" description="Proton acceptor" evidence="11">
    <location>
        <position position="319"/>
    </location>
</feature>
<dbReference type="EC" id="2.4.2.21" evidence="4 11"/>
<dbReference type="NCBIfam" id="NF000996">
    <property type="entry name" value="PRK00105.1"/>
    <property type="match status" value="1"/>
</dbReference>
<dbReference type="Proteomes" id="UP000595847">
    <property type="component" value="Chromosome"/>
</dbReference>
<comment type="pathway">
    <text evidence="2 11">Nucleoside biosynthesis; alpha-ribazole biosynthesis; alpha-ribazole from 5,6-dimethylbenzimidazole: step 1/2.</text>
</comment>
<dbReference type="EMBL" id="CP066308">
    <property type="protein sequence ID" value="QQE73627.1"/>
    <property type="molecule type" value="Genomic_DNA"/>
</dbReference>
<dbReference type="CDD" id="cd02439">
    <property type="entry name" value="DMB-PRT_CobT"/>
    <property type="match status" value="1"/>
</dbReference>
<dbReference type="UniPathway" id="UPA00061">
    <property type="reaction ID" value="UER00516"/>
</dbReference>
<sequence>MSHADWKKGRDAVQPLDTKAAARASAHVDQLTKPLGSLGRLEKLAVQLAAITGEPAPAVAPPGILVFAADHGVASEGVSAYPQEVTAQMVANFAHGGAAINVFGRQIGALLHVVDVGVATDVDAPGVWSKKVRYGTASMLRKWAMSREEAEQSLQVGYESAEALFAEGAKLLIVGEMGIGNTTASSAMLAALTETEPDQLVGRGTGVCDEKWERKKAVVKEALALHQPNPADPLDVLAKVGGLEIGAMAGAIICAAARRVPVLLDGFISTVAALLAVRLCPAAADYLLAGHRSQEPGHAHVLATLGQEPLIDLGLRLGEGSGAAVAFPIVESATRMLREMATFASAGVSNR</sequence>
<evidence type="ECO:0000256" key="3">
    <source>
        <dbReference type="ARBA" id="ARBA00007110"/>
    </source>
</evidence>
<evidence type="ECO:0000256" key="2">
    <source>
        <dbReference type="ARBA" id="ARBA00005049"/>
    </source>
</evidence>
<comment type="similarity">
    <text evidence="3 11">Belongs to the CobT family.</text>
</comment>
<dbReference type="InterPro" id="IPR036087">
    <property type="entry name" value="Nict_dMeBzImd_PRibTrfase_sf"/>
</dbReference>
<dbReference type="InterPro" id="IPR003200">
    <property type="entry name" value="Nict_dMeBzImd_PRibTrfase"/>
</dbReference>
<evidence type="ECO:0000256" key="1">
    <source>
        <dbReference type="ARBA" id="ARBA00002197"/>
    </source>
</evidence>
<dbReference type="HAMAP" id="MF_00230">
    <property type="entry name" value="CobT"/>
    <property type="match status" value="1"/>
</dbReference>
<evidence type="ECO:0000256" key="9">
    <source>
        <dbReference type="ARBA" id="ARBA00030686"/>
    </source>
</evidence>
<name>A0A7T5EJ75_9BACL</name>
<evidence type="ECO:0000256" key="4">
    <source>
        <dbReference type="ARBA" id="ARBA00011991"/>
    </source>
</evidence>
<keyword evidence="6 11" id="KW-0169">Cobalamin biosynthesis</keyword>